<organism evidence="1">
    <name type="scientific">Hexamita inflata</name>
    <dbReference type="NCBI Taxonomy" id="28002"/>
    <lineage>
        <taxon>Eukaryota</taxon>
        <taxon>Metamonada</taxon>
        <taxon>Diplomonadida</taxon>
        <taxon>Hexamitidae</taxon>
        <taxon>Hexamitinae</taxon>
        <taxon>Hexamita</taxon>
    </lineage>
</organism>
<protein>
    <submittedName>
        <fullName evidence="3">Hypothetical_protein</fullName>
    </submittedName>
</protein>
<proteinExistence type="predicted"/>
<evidence type="ECO:0000313" key="2">
    <source>
        <dbReference type="EMBL" id="CAI9967543.1"/>
    </source>
</evidence>
<name>A0AA86PPG4_9EUKA</name>
<accession>A0AA86PPG4</accession>
<evidence type="ECO:0000313" key="5">
    <source>
        <dbReference type="Proteomes" id="UP001642409"/>
    </source>
</evidence>
<reference evidence="3 5" key="2">
    <citation type="submission" date="2024-07" db="EMBL/GenBank/DDBJ databases">
        <authorList>
            <person name="Akdeniz Z."/>
        </authorList>
    </citation>
    <scope>NUCLEOTIDE SEQUENCE [LARGE SCALE GENOMIC DNA]</scope>
</reference>
<dbReference type="EMBL" id="CATOUU010001024">
    <property type="protein sequence ID" value="CAI9967543.1"/>
    <property type="molecule type" value="Genomic_DNA"/>
</dbReference>
<reference evidence="1" key="1">
    <citation type="submission" date="2023-06" db="EMBL/GenBank/DDBJ databases">
        <authorList>
            <person name="Kurt Z."/>
        </authorList>
    </citation>
    <scope>NUCLEOTIDE SEQUENCE</scope>
</reference>
<dbReference type="Proteomes" id="UP001642409">
    <property type="component" value="Unassembled WGS sequence"/>
</dbReference>
<evidence type="ECO:0000313" key="4">
    <source>
        <dbReference type="EMBL" id="CAL6062698.1"/>
    </source>
</evidence>
<keyword evidence="5" id="KW-1185">Reference proteome</keyword>
<evidence type="ECO:0000313" key="1">
    <source>
        <dbReference type="EMBL" id="CAI9941028.1"/>
    </source>
</evidence>
<gene>
    <name evidence="3" type="ORF">HINF_LOCUS25209</name>
    <name evidence="1" type="ORF">HINF_LOCUS28673</name>
    <name evidence="4" type="ORF">HINF_LOCUS50314</name>
    <name evidence="2" type="ORF">HINF_LOCUS55188</name>
</gene>
<comment type="caution">
    <text evidence="1">The sequence shown here is derived from an EMBL/GenBank/DDBJ whole genome shotgun (WGS) entry which is preliminary data.</text>
</comment>
<dbReference type="EMBL" id="CATOUU010000687">
    <property type="protein sequence ID" value="CAI9941028.1"/>
    <property type="molecule type" value="Genomic_DNA"/>
</dbReference>
<sequence>MWRFQCAQVRLVHSDGFDAIIKIQVGHACFHRLQSDYDLIFQGVERCEHRIVGFIFEQDAGYNFVDEVEVHKGDKAVNQQYKASRCHFGFVLAGAADEARFQFEQD</sequence>
<evidence type="ECO:0000313" key="3">
    <source>
        <dbReference type="EMBL" id="CAL6015825.1"/>
    </source>
</evidence>
<dbReference type="EMBL" id="CAXDID020000075">
    <property type="protein sequence ID" value="CAL6015825.1"/>
    <property type="molecule type" value="Genomic_DNA"/>
</dbReference>
<dbReference type="EMBL" id="CAXDID020000240">
    <property type="protein sequence ID" value="CAL6062698.1"/>
    <property type="molecule type" value="Genomic_DNA"/>
</dbReference>
<dbReference type="AlphaFoldDB" id="A0AA86PPG4"/>